<reference evidence="3 4" key="1">
    <citation type="submission" date="2020-04" db="EMBL/GenBank/DDBJ databases">
        <authorList>
            <person name="De Canck E."/>
        </authorList>
    </citation>
    <scope>NUCLEOTIDE SEQUENCE [LARGE SCALE GENOMIC DNA]</scope>
    <source>
        <strain evidence="3 4">LMG 29739</strain>
    </source>
</reference>
<keyword evidence="2" id="KW-0732">Signal</keyword>
<evidence type="ECO:0000256" key="1">
    <source>
        <dbReference type="SAM" id="MobiDB-lite"/>
    </source>
</evidence>
<evidence type="ECO:0000313" key="4">
    <source>
        <dbReference type="Proteomes" id="UP000494329"/>
    </source>
</evidence>
<dbReference type="InterPro" id="IPR025421">
    <property type="entry name" value="DUF4148"/>
</dbReference>
<dbReference type="Proteomes" id="UP000494329">
    <property type="component" value="Unassembled WGS sequence"/>
</dbReference>
<evidence type="ECO:0000313" key="3">
    <source>
        <dbReference type="EMBL" id="CAB3760348.1"/>
    </source>
</evidence>
<dbReference type="AlphaFoldDB" id="A0A6J5E1N2"/>
<organism evidence="3 4">
    <name type="scientific">Paraburkholderia solisilvae</name>
    <dbReference type="NCBI Taxonomy" id="624376"/>
    <lineage>
        <taxon>Bacteria</taxon>
        <taxon>Pseudomonadati</taxon>
        <taxon>Pseudomonadota</taxon>
        <taxon>Betaproteobacteria</taxon>
        <taxon>Burkholderiales</taxon>
        <taxon>Burkholderiaceae</taxon>
        <taxon>Paraburkholderia</taxon>
    </lineage>
</organism>
<gene>
    <name evidence="3" type="ORF">LMG29739_03361</name>
</gene>
<name>A0A6J5E1N2_9BURK</name>
<evidence type="ECO:0000256" key="2">
    <source>
        <dbReference type="SAM" id="SignalP"/>
    </source>
</evidence>
<protein>
    <recommendedName>
        <fullName evidence="5">DUF4148 domain-containing protein</fullName>
    </recommendedName>
</protein>
<dbReference type="RefSeq" id="WP_175112057.1">
    <property type="nucleotide sequence ID" value="NZ_CADIKF010000025.1"/>
</dbReference>
<sequence>MKSLIKAVALAAVLATPVVSFAQSSVTRDQVRAELAQVQKAEQTQSLYDAGDAHYPDGIQHAEQRANAQNATAQAAAQTTAYGPATNGTSQSGASNAHTGNDWLGSAYARP</sequence>
<keyword evidence="4" id="KW-1185">Reference proteome</keyword>
<dbReference type="Pfam" id="PF13663">
    <property type="entry name" value="DUF4148"/>
    <property type="match status" value="1"/>
</dbReference>
<dbReference type="EMBL" id="CADIKF010000025">
    <property type="protein sequence ID" value="CAB3760348.1"/>
    <property type="molecule type" value="Genomic_DNA"/>
</dbReference>
<evidence type="ECO:0008006" key="5">
    <source>
        <dbReference type="Google" id="ProtNLM"/>
    </source>
</evidence>
<feature type="compositionally biased region" description="Polar residues" evidence="1">
    <location>
        <begin position="86"/>
        <end position="99"/>
    </location>
</feature>
<feature type="region of interest" description="Disordered" evidence="1">
    <location>
        <begin position="65"/>
        <end position="111"/>
    </location>
</feature>
<proteinExistence type="predicted"/>
<feature type="signal peptide" evidence="2">
    <location>
        <begin position="1"/>
        <end position="22"/>
    </location>
</feature>
<feature type="compositionally biased region" description="Low complexity" evidence="1">
    <location>
        <begin position="66"/>
        <end position="81"/>
    </location>
</feature>
<accession>A0A6J5E1N2</accession>
<feature type="chain" id="PRO_5027108196" description="DUF4148 domain-containing protein" evidence="2">
    <location>
        <begin position="23"/>
        <end position="111"/>
    </location>
</feature>